<evidence type="ECO:0000259" key="7">
    <source>
        <dbReference type="Pfam" id="PF20239"/>
    </source>
</evidence>
<evidence type="ECO:0000259" key="5">
    <source>
        <dbReference type="Pfam" id="PF04542"/>
    </source>
</evidence>
<keyword evidence="3" id="KW-0731">Sigma factor</keyword>
<dbReference type="SUPFAM" id="SSF88946">
    <property type="entry name" value="Sigma2 domain of RNA polymerase sigma factors"/>
    <property type="match status" value="1"/>
</dbReference>
<sequence length="443" mass="47657">MAVSHPPEHPRQAIETVFRMESPRIIAGVTRIVRDVGIAEELAQDALVAALEQWPAQGVPDNPGAWLMATARNRAVDLVRRRERYARKLAEVGRDLETAPPPDDPIEDVVAADPDAIDDDLLRLVFIACHPVLSTEARVALTLRLLGGLTTAEIARAMLAPEPTVAQRIVRAKRTLAARAVAFEVPYGPDRDARVGSVLEVIYLIFNEGYAATAGDDLLRPALCEDALRLARVLTALLPEESEAHGLAALLELQASRTAARTGPAGEPVLLKDQSRAHWNQMLVRRGFAALARAQSTAPSPAGALGPYALQAAIAACHAHAHSYEETDWQQIAALYGLLAARAPSPVVELNRAVAVAMAQGTEAGLVLVDALTAEPVLRDYHLLPSVRGDLLERLGRTDEAHAEFERAASLARNERERELLLARAADCWAGSGRGAKPGDRGQ</sequence>
<dbReference type="Pfam" id="PF20239">
    <property type="entry name" value="DUF6596"/>
    <property type="match status" value="1"/>
</dbReference>
<dbReference type="SUPFAM" id="SSF88659">
    <property type="entry name" value="Sigma3 and sigma4 domains of RNA polymerase sigma factors"/>
    <property type="match status" value="1"/>
</dbReference>
<proteinExistence type="inferred from homology"/>
<dbReference type="InterPro" id="IPR046531">
    <property type="entry name" value="DUF6596"/>
</dbReference>
<dbReference type="Gene3D" id="1.10.10.10">
    <property type="entry name" value="Winged helix-like DNA-binding domain superfamily/Winged helix DNA-binding domain"/>
    <property type="match status" value="1"/>
</dbReference>
<dbReference type="InterPro" id="IPR013324">
    <property type="entry name" value="RNA_pol_sigma_r3/r4-like"/>
</dbReference>
<dbReference type="PANTHER" id="PTHR47756:SF1">
    <property type="entry name" value="BLL0085 PROTEIN"/>
    <property type="match status" value="1"/>
</dbReference>
<gene>
    <name evidence="8" type="ORF">ABZ921_32255</name>
</gene>
<keyword evidence="2" id="KW-0805">Transcription regulation</keyword>
<dbReference type="EMBL" id="JBEYXV010000019">
    <property type="protein sequence ID" value="MEU6825318.1"/>
    <property type="molecule type" value="Genomic_DNA"/>
</dbReference>
<feature type="domain" description="DUF6596" evidence="7">
    <location>
        <begin position="194"/>
        <end position="294"/>
    </location>
</feature>
<evidence type="ECO:0000313" key="9">
    <source>
        <dbReference type="Proteomes" id="UP001551176"/>
    </source>
</evidence>
<dbReference type="InterPro" id="IPR014284">
    <property type="entry name" value="RNA_pol_sigma-70_dom"/>
</dbReference>
<evidence type="ECO:0000256" key="4">
    <source>
        <dbReference type="ARBA" id="ARBA00023163"/>
    </source>
</evidence>
<dbReference type="NCBIfam" id="TIGR02937">
    <property type="entry name" value="sigma70-ECF"/>
    <property type="match status" value="1"/>
</dbReference>
<dbReference type="InterPro" id="IPR036388">
    <property type="entry name" value="WH-like_DNA-bd_sf"/>
</dbReference>
<organism evidence="8 9">
    <name type="scientific">Streptomyces atriruber</name>
    <dbReference type="NCBI Taxonomy" id="545121"/>
    <lineage>
        <taxon>Bacteria</taxon>
        <taxon>Bacillati</taxon>
        <taxon>Actinomycetota</taxon>
        <taxon>Actinomycetes</taxon>
        <taxon>Kitasatosporales</taxon>
        <taxon>Streptomycetaceae</taxon>
        <taxon>Streptomyces</taxon>
    </lineage>
</organism>
<dbReference type="RefSeq" id="WP_359355545.1">
    <property type="nucleotide sequence ID" value="NZ_JBEYXV010000019.1"/>
</dbReference>
<dbReference type="Gene3D" id="1.10.1740.10">
    <property type="match status" value="1"/>
</dbReference>
<dbReference type="InterPro" id="IPR007627">
    <property type="entry name" value="RNA_pol_sigma70_r2"/>
</dbReference>
<evidence type="ECO:0000256" key="2">
    <source>
        <dbReference type="ARBA" id="ARBA00023015"/>
    </source>
</evidence>
<feature type="domain" description="RNA polymerase sigma factor 70 region 4 type 2" evidence="6">
    <location>
        <begin position="126"/>
        <end position="176"/>
    </location>
</feature>
<comment type="similarity">
    <text evidence="1">Belongs to the sigma-70 factor family. ECF subfamily.</text>
</comment>
<name>A0ABV3BWC3_9ACTN</name>
<accession>A0ABV3BWC3</accession>
<reference evidence="8 9" key="1">
    <citation type="submission" date="2024-06" db="EMBL/GenBank/DDBJ databases">
        <title>The Natural Products Discovery Center: Release of the First 8490 Sequenced Strains for Exploring Actinobacteria Biosynthetic Diversity.</title>
        <authorList>
            <person name="Kalkreuter E."/>
            <person name="Kautsar S.A."/>
            <person name="Yang D."/>
            <person name="Bader C.D."/>
            <person name="Teijaro C.N."/>
            <person name="Fluegel L."/>
            <person name="Davis C.M."/>
            <person name="Simpson J.R."/>
            <person name="Lauterbach L."/>
            <person name="Steele A.D."/>
            <person name="Gui C."/>
            <person name="Meng S."/>
            <person name="Li G."/>
            <person name="Viehrig K."/>
            <person name="Ye F."/>
            <person name="Su P."/>
            <person name="Kiefer A.F."/>
            <person name="Nichols A."/>
            <person name="Cepeda A.J."/>
            <person name="Yan W."/>
            <person name="Fan B."/>
            <person name="Jiang Y."/>
            <person name="Adhikari A."/>
            <person name="Zheng C.-J."/>
            <person name="Schuster L."/>
            <person name="Cowan T.M."/>
            <person name="Smanski M.J."/>
            <person name="Chevrette M.G."/>
            <person name="De Carvalho L.P.S."/>
            <person name="Shen B."/>
        </authorList>
    </citation>
    <scope>NUCLEOTIDE SEQUENCE [LARGE SCALE GENOMIC DNA]</scope>
    <source>
        <strain evidence="8 9">NPDC046838</strain>
    </source>
</reference>
<comment type="caution">
    <text evidence="8">The sequence shown here is derived from an EMBL/GenBank/DDBJ whole genome shotgun (WGS) entry which is preliminary data.</text>
</comment>
<evidence type="ECO:0000259" key="6">
    <source>
        <dbReference type="Pfam" id="PF08281"/>
    </source>
</evidence>
<dbReference type="InterPro" id="IPR013249">
    <property type="entry name" value="RNA_pol_sigma70_r4_t2"/>
</dbReference>
<evidence type="ECO:0000313" key="8">
    <source>
        <dbReference type="EMBL" id="MEU6825318.1"/>
    </source>
</evidence>
<keyword evidence="9" id="KW-1185">Reference proteome</keyword>
<dbReference type="PANTHER" id="PTHR47756">
    <property type="entry name" value="BLL6612 PROTEIN-RELATED"/>
    <property type="match status" value="1"/>
</dbReference>
<protein>
    <submittedName>
        <fullName evidence="8">Sigma-70 family RNA polymerase sigma factor</fullName>
    </submittedName>
</protein>
<keyword evidence="4" id="KW-0804">Transcription</keyword>
<evidence type="ECO:0000256" key="3">
    <source>
        <dbReference type="ARBA" id="ARBA00023082"/>
    </source>
</evidence>
<feature type="domain" description="RNA polymerase sigma-70 region 2" evidence="5">
    <location>
        <begin position="18"/>
        <end position="84"/>
    </location>
</feature>
<evidence type="ECO:0000256" key="1">
    <source>
        <dbReference type="ARBA" id="ARBA00010641"/>
    </source>
</evidence>
<dbReference type="Proteomes" id="UP001551176">
    <property type="component" value="Unassembled WGS sequence"/>
</dbReference>
<dbReference type="InterPro" id="IPR013325">
    <property type="entry name" value="RNA_pol_sigma_r2"/>
</dbReference>
<dbReference type="Pfam" id="PF08281">
    <property type="entry name" value="Sigma70_r4_2"/>
    <property type="match status" value="1"/>
</dbReference>
<dbReference type="Pfam" id="PF04542">
    <property type="entry name" value="Sigma70_r2"/>
    <property type="match status" value="1"/>
</dbReference>